<protein>
    <submittedName>
        <fullName evidence="1">Uncharacterized protein</fullName>
    </submittedName>
</protein>
<evidence type="ECO:0000313" key="2">
    <source>
        <dbReference type="Proteomes" id="UP001470230"/>
    </source>
</evidence>
<reference evidence="1 2" key="1">
    <citation type="submission" date="2024-04" db="EMBL/GenBank/DDBJ databases">
        <title>Tritrichomonas musculus Genome.</title>
        <authorList>
            <person name="Alves-Ferreira E."/>
            <person name="Grigg M."/>
            <person name="Lorenzi H."/>
            <person name="Galac M."/>
        </authorList>
    </citation>
    <scope>NUCLEOTIDE SEQUENCE [LARGE SCALE GENOMIC DNA]</scope>
    <source>
        <strain evidence="1 2">EAF2021</strain>
    </source>
</reference>
<organism evidence="1 2">
    <name type="scientific">Tritrichomonas musculus</name>
    <dbReference type="NCBI Taxonomy" id="1915356"/>
    <lineage>
        <taxon>Eukaryota</taxon>
        <taxon>Metamonada</taxon>
        <taxon>Parabasalia</taxon>
        <taxon>Tritrichomonadida</taxon>
        <taxon>Tritrichomonadidae</taxon>
        <taxon>Tritrichomonas</taxon>
    </lineage>
</organism>
<proteinExistence type="predicted"/>
<gene>
    <name evidence="1" type="ORF">M9Y10_032926</name>
</gene>
<dbReference type="EMBL" id="JAPFFF010000054">
    <property type="protein sequence ID" value="KAK8838884.1"/>
    <property type="molecule type" value="Genomic_DNA"/>
</dbReference>
<sequence>MIVTTQNNKKFENGLNIHLLAFSLPKELINDKDEVRISITTIPDENKQNFSIEGKKMYNSNHVFWLNITNKTKKIIMVFRKKIFLSENPIIASTIIHFNDFKEFPNKQITSGMISTEFKNINIYYPLQKQIHEEGKKNFQRKILGQMQIQLTFTVPYSQLKPKDIKYYNNSNHKAFFMKENKIPKLQKNMKKGCEYEYLIDDCSICDSYLI</sequence>
<evidence type="ECO:0000313" key="1">
    <source>
        <dbReference type="EMBL" id="KAK8838884.1"/>
    </source>
</evidence>
<keyword evidence="2" id="KW-1185">Reference proteome</keyword>
<comment type="caution">
    <text evidence="1">The sequence shown here is derived from an EMBL/GenBank/DDBJ whole genome shotgun (WGS) entry which is preliminary data.</text>
</comment>
<accession>A0ABR2GY65</accession>
<name>A0ABR2GY65_9EUKA</name>
<dbReference type="Proteomes" id="UP001470230">
    <property type="component" value="Unassembled WGS sequence"/>
</dbReference>